<dbReference type="PANTHER" id="PTHR42085:SF8">
    <property type="entry name" value="F-BOX DOMAIN-CONTAINING PROTEIN"/>
    <property type="match status" value="1"/>
</dbReference>
<dbReference type="PANTHER" id="PTHR42085">
    <property type="entry name" value="F-BOX DOMAIN-CONTAINING PROTEIN"/>
    <property type="match status" value="1"/>
</dbReference>
<dbReference type="InParanoid" id="A0A1Y2MEF2"/>
<organism evidence="1 2">
    <name type="scientific">Epicoccum nigrum</name>
    <name type="common">Soil fungus</name>
    <name type="synonym">Epicoccum purpurascens</name>
    <dbReference type="NCBI Taxonomy" id="105696"/>
    <lineage>
        <taxon>Eukaryota</taxon>
        <taxon>Fungi</taxon>
        <taxon>Dikarya</taxon>
        <taxon>Ascomycota</taxon>
        <taxon>Pezizomycotina</taxon>
        <taxon>Dothideomycetes</taxon>
        <taxon>Pleosporomycetidae</taxon>
        <taxon>Pleosporales</taxon>
        <taxon>Pleosporineae</taxon>
        <taxon>Didymellaceae</taxon>
        <taxon>Epicoccum</taxon>
    </lineage>
</organism>
<evidence type="ECO:0000313" key="2">
    <source>
        <dbReference type="Proteomes" id="UP000193240"/>
    </source>
</evidence>
<dbReference type="OMA" id="DIWASME"/>
<evidence type="ECO:0000313" key="1">
    <source>
        <dbReference type="EMBL" id="OSS53867.1"/>
    </source>
</evidence>
<dbReference type="InterPro" id="IPR038883">
    <property type="entry name" value="AN11006-like"/>
</dbReference>
<protein>
    <submittedName>
        <fullName evidence="1">Uncharacterized protein</fullName>
    </submittedName>
</protein>
<dbReference type="AlphaFoldDB" id="A0A1Y2MEF2"/>
<name>A0A1Y2MEF2_EPING</name>
<keyword evidence="2" id="KW-1185">Reference proteome</keyword>
<dbReference type="EMBL" id="KZ107838">
    <property type="protein sequence ID" value="OSS53867.1"/>
    <property type="molecule type" value="Genomic_DNA"/>
</dbReference>
<proteinExistence type="predicted"/>
<sequence length="442" mass="49747">MAATASAARVAPVVDVAAGHEHCAHTPAVLPFLRLPRELRDQIYNHALSIPDKRSDRALRIERRNLKHFRPSAAALLLILHHEYFLLNRQIALEALEALFKHHSVFLSCGPFVLKSLLEAVEQHPPGAQWLAWLKAIELDWVTFPDLRMYPPDRAHGRDEWWFEAADDGVEVDVDYVRGAAYSGHYDEHDYTGNYYDDNFYDPADAALYPSYTHRAPTVNPNAAADDLSTLFDHNPFPDAEEAYHPATMTARPTDDLSTKLSLLVETEVSPLFAYLSSRTFPALTTLTLPLYFISRESLAHRRASRPAYALPLKVRFWVHVVAHALAMLVHTPSLAAVRVRYMPWDIWASMDSCDDLSRIATHGVWFDDPDTDGPGGEREDEGEAFRCVWALLAERGMDVGKGKGKGKGRMGLQADISVVKWDGEMDSYRVGDELEVVFTNN</sequence>
<dbReference type="Proteomes" id="UP000193240">
    <property type="component" value="Unassembled WGS sequence"/>
</dbReference>
<accession>A0A1Y2MEF2</accession>
<gene>
    <name evidence="1" type="ORF">B5807_00902</name>
</gene>
<reference evidence="1 2" key="1">
    <citation type="journal article" date="2017" name="Genome Announc.">
        <title>Genome sequence of the saprophytic ascomycete Epicoccum nigrum ICMP 19927 strain isolated from New Zealand.</title>
        <authorList>
            <person name="Fokin M."/>
            <person name="Fleetwood D."/>
            <person name="Weir B.S."/>
            <person name="Villas-Boas S.G."/>
        </authorList>
    </citation>
    <scope>NUCLEOTIDE SEQUENCE [LARGE SCALE GENOMIC DNA]</scope>
    <source>
        <strain evidence="1 2">ICMP 19927</strain>
    </source>
</reference>